<dbReference type="Proteomes" id="UP001293593">
    <property type="component" value="Unassembled WGS sequence"/>
</dbReference>
<dbReference type="Gene3D" id="3.40.50.300">
    <property type="entry name" value="P-loop containing nucleotide triphosphate hydrolases"/>
    <property type="match status" value="1"/>
</dbReference>
<gene>
    <name evidence="4" type="ORF">QN277_005624</name>
</gene>
<feature type="domain" description="TIR" evidence="3">
    <location>
        <begin position="62"/>
        <end position="228"/>
    </location>
</feature>
<name>A0AAE1IYM6_9FABA</name>
<dbReference type="EMBL" id="JAWXYG010000011">
    <property type="protein sequence ID" value="KAK4259277.1"/>
    <property type="molecule type" value="Genomic_DNA"/>
</dbReference>
<evidence type="ECO:0000259" key="3">
    <source>
        <dbReference type="PROSITE" id="PS50104"/>
    </source>
</evidence>
<dbReference type="InterPro" id="IPR042197">
    <property type="entry name" value="Apaf_helical"/>
</dbReference>
<organism evidence="4 5">
    <name type="scientific">Acacia crassicarpa</name>
    <name type="common">northern wattle</name>
    <dbReference type="NCBI Taxonomy" id="499986"/>
    <lineage>
        <taxon>Eukaryota</taxon>
        <taxon>Viridiplantae</taxon>
        <taxon>Streptophyta</taxon>
        <taxon>Embryophyta</taxon>
        <taxon>Tracheophyta</taxon>
        <taxon>Spermatophyta</taxon>
        <taxon>Magnoliopsida</taxon>
        <taxon>eudicotyledons</taxon>
        <taxon>Gunneridae</taxon>
        <taxon>Pentapetalae</taxon>
        <taxon>rosids</taxon>
        <taxon>fabids</taxon>
        <taxon>Fabales</taxon>
        <taxon>Fabaceae</taxon>
        <taxon>Caesalpinioideae</taxon>
        <taxon>mimosoid clade</taxon>
        <taxon>Acacieae</taxon>
        <taxon>Acacia</taxon>
    </lineage>
</organism>
<dbReference type="Pfam" id="PF00931">
    <property type="entry name" value="NB-ARC"/>
    <property type="match status" value="1"/>
</dbReference>
<proteinExistence type="predicted"/>
<dbReference type="GO" id="GO:0043531">
    <property type="term" value="F:ADP binding"/>
    <property type="evidence" value="ECO:0007669"/>
    <property type="project" value="InterPro"/>
</dbReference>
<dbReference type="InterPro" id="IPR035897">
    <property type="entry name" value="Toll_tir_struct_dom_sf"/>
</dbReference>
<dbReference type="InterPro" id="IPR027417">
    <property type="entry name" value="P-loop_NTPase"/>
</dbReference>
<dbReference type="SUPFAM" id="SSF52540">
    <property type="entry name" value="P-loop containing nucleoside triphosphate hydrolases"/>
    <property type="match status" value="1"/>
</dbReference>
<dbReference type="PANTHER" id="PTHR11017">
    <property type="entry name" value="LEUCINE-RICH REPEAT-CONTAINING PROTEIN"/>
    <property type="match status" value="1"/>
</dbReference>
<dbReference type="InterPro" id="IPR036390">
    <property type="entry name" value="WH_DNA-bd_sf"/>
</dbReference>
<dbReference type="FunFam" id="3.40.50.10140:FF:000007">
    <property type="entry name" value="Disease resistance protein (TIR-NBS-LRR class)"/>
    <property type="match status" value="1"/>
</dbReference>
<evidence type="ECO:0000256" key="2">
    <source>
        <dbReference type="ARBA" id="ARBA00023027"/>
    </source>
</evidence>
<keyword evidence="5" id="KW-1185">Reference proteome</keyword>
<dbReference type="InterPro" id="IPR002182">
    <property type="entry name" value="NB-ARC"/>
</dbReference>
<sequence length="608" mass="69630">MMRREASLLLLGLSIYKAIRFISHLLNGNQPGVVDDSSQDNVILAQTASASSSHIVVSPPATKYDVFLSFRGEDTHHTFASYLYKGLCNADIHTFMDCELHKEEHISQVLFKTIEKSEISMIIFSESYASSAWCLDELVHILECKEKFGRVVIPIFYNIDPSNLRKQNESFEKGFNVLKKRFSDNLEKLQKWSDALYNVASLSGWDSNTTRSDVELVEEIVKDILSKLKYESSCRVKGLVGIARHMKNVKNLLTEARIVGIWGMGGAGKTTLAKVIFQELRAQFDVFSFIENVKEKLQEIGLDKLQQHYLKKLLKGKENSVYDIKPTDVKKKLGSKKILLILDDVDDSRVVEHLTKLIDWVGEGSRVIITSRDMQVLRKASSSSTYHVLGLEFYKYLRHFSLKAFKQHEPFAGYMDLSISMVRCCQRNPLALDVLGCFLYGRGKEVWESTLEKLDEHPPKDIVDILKLSFDGLDEKQQNVFLDLAFLIKERVDVSLNLIRQFYDSCALIEITSLEEKSLISFAHHGSIVRKESLISHDHHCPFVTEESLILFDHHCSLDDFSIVMHDLVKKMGLELAEQQLSFANPRTLVRLWKYEDIDYFFSCGKKN</sequence>
<dbReference type="SMART" id="SM00255">
    <property type="entry name" value="TIR"/>
    <property type="match status" value="1"/>
</dbReference>
<keyword evidence="1" id="KW-0611">Plant defense</keyword>
<dbReference type="AlphaFoldDB" id="A0AAE1IYM6"/>
<dbReference type="InterPro" id="IPR000157">
    <property type="entry name" value="TIR_dom"/>
</dbReference>
<dbReference type="GO" id="GO:0006952">
    <property type="term" value="P:defense response"/>
    <property type="evidence" value="ECO:0007669"/>
    <property type="project" value="UniProtKB-KW"/>
</dbReference>
<dbReference type="Pfam" id="PF01582">
    <property type="entry name" value="TIR"/>
    <property type="match status" value="1"/>
</dbReference>
<dbReference type="Gene3D" id="3.40.50.10140">
    <property type="entry name" value="Toll/interleukin-1 receptor homology (TIR) domain"/>
    <property type="match status" value="1"/>
</dbReference>
<evidence type="ECO:0000256" key="1">
    <source>
        <dbReference type="ARBA" id="ARBA00022821"/>
    </source>
</evidence>
<reference evidence="4" key="1">
    <citation type="submission" date="2023-10" db="EMBL/GenBank/DDBJ databases">
        <title>Chromosome-level genome of the transformable northern wattle, Acacia crassicarpa.</title>
        <authorList>
            <person name="Massaro I."/>
            <person name="Sinha N.R."/>
            <person name="Poethig S."/>
            <person name="Leichty A.R."/>
        </authorList>
    </citation>
    <scope>NUCLEOTIDE SEQUENCE</scope>
    <source>
        <strain evidence="4">Acra3RX</strain>
        <tissue evidence="4">Leaf</tissue>
    </source>
</reference>
<accession>A0AAE1IYM6</accession>
<comment type="caution">
    <text evidence="4">The sequence shown here is derived from an EMBL/GenBank/DDBJ whole genome shotgun (WGS) entry which is preliminary data.</text>
</comment>
<keyword evidence="2" id="KW-0520">NAD</keyword>
<dbReference type="PROSITE" id="PS50104">
    <property type="entry name" value="TIR"/>
    <property type="match status" value="1"/>
</dbReference>
<evidence type="ECO:0000313" key="4">
    <source>
        <dbReference type="EMBL" id="KAK4259277.1"/>
    </source>
</evidence>
<dbReference type="SUPFAM" id="SSF46785">
    <property type="entry name" value="Winged helix' DNA-binding domain"/>
    <property type="match status" value="1"/>
</dbReference>
<dbReference type="InterPro" id="IPR044974">
    <property type="entry name" value="Disease_R_plants"/>
</dbReference>
<dbReference type="PRINTS" id="PR00364">
    <property type="entry name" value="DISEASERSIST"/>
</dbReference>
<dbReference type="GO" id="GO:0007165">
    <property type="term" value="P:signal transduction"/>
    <property type="evidence" value="ECO:0007669"/>
    <property type="project" value="InterPro"/>
</dbReference>
<dbReference type="PANTHER" id="PTHR11017:SF479">
    <property type="entry name" value="DISEASE RESISTANCE PROTEIN (TIR-NBS-LRR CLASS) FAMILY"/>
    <property type="match status" value="1"/>
</dbReference>
<evidence type="ECO:0000313" key="5">
    <source>
        <dbReference type="Proteomes" id="UP001293593"/>
    </source>
</evidence>
<dbReference type="Gene3D" id="1.10.8.430">
    <property type="entry name" value="Helical domain of apoptotic protease-activating factors"/>
    <property type="match status" value="1"/>
</dbReference>
<protein>
    <recommendedName>
        <fullName evidence="3">TIR domain-containing protein</fullName>
    </recommendedName>
</protein>
<dbReference type="SUPFAM" id="SSF52200">
    <property type="entry name" value="Toll/Interleukin receptor TIR domain"/>
    <property type="match status" value="1"/>
</dbReference>